<protein>
    <recommendedName>
        <fullName evidence="4">Lipocalin-like domain-containing protein</fullName>
    </recommendedName>
</protein>
<sequence>MKKLSYFLIIPILFCMAACKPSLSVKALTGKWHYAKVAHPNASPPDTMKTMDLAEVAPYIQFSPERKWVIVWGGKFLSHGTYTLNGSNMNMTEVLPDGKTRDFVFYVSELTDTNIIFESMGIDGSKVTAVKAP</sequence>
<gene>
    <name evidence="2" type="ORF">GCM10022210_00550</name>
</gene>
<comment type="caution">
    <text evidence="2">The sequence shown here is derived from an EMBL/GenBank/DDBJ whole genome shotgun (WGS) entry which is preliminary data.</text>
</comment>
<keyword evidence="3" id="KW-1185">Reference proteome</keyword>
<evidence type="ECO:0000313" key="3">
    <source>
        <dbReference type="Proteomes" id="UP001500742"/>
    </source>
</evidence>
<keyword evidence="1" id="KW-0732">Signal</keyword>
<name>A0ABP7NZY9_9SPHI</name>
<reference evidence="3" key="1">
    <citation type="journal article" date="2019" name="Int. J. Syst. Evol. Microbiol.">
        <title>The Global Catalogue of Microorganisms (GCM) 10K type strain sequencing project: providing services to taxonomists for standard genome sequencing and annotation.</title>
        <authorList>
            <consortium name="The Broad Institute Genomics Platform"/>
            <consortium name="The Broad Institute Genome Sequencing Center for Infectious Disease"/>
            <person name="Wu L."/>
            <person name="Ma J."/>
        </authorList>
    </citation>
    <scope>NUCLEOTIDE SEQUENCE [LARGE SCALE GENOMIC DNA]</scope>
    <source>
        <strain evidence="3">JCM 16601</strain>
    </source>
</reference>
<evidence type="ECO:0000256" key="1">
    <source>
        <dbReference type="SAM" id="SignalP"/>
    </source>
</evidence>
<dbReference type="RefSeq" id="WP_259092883.1">
    <property type="nucleotide sequence ID" value="NZ_BAAAZC010000002.1"/>
</dbReference>
<evidence type="ECO:0000313" key="2">
    <source>
        <dbReference type="EMBL" id="GAA3957310.1"/>
    </source>
</evidence>
<evidence type="ECO:0008006" key="4">
    <source>
        <dbReference type="Google" id="ProtNLM"/>
    </source>
</evidence>
<dbReference type="Proteomes" id="UP001500742">
    <property type="component" value="Unassembled WGS sequence"/>
</dbReference>
<organism evidence="2 3">
    <name type="scientific">Mucilaginibacter dorajii</name>
    <dbReference type="NCBI Taxonomy" id="692994"/>
    <lineage>
        <taxon>Bacteria</taxon>
        <taxon>Pseudomonadati</taxon>
        <taxon>Bacteroidota</taxon>
        <taxon>Sphingobacteriia</taxon>
        <taxon>Sphingobacteriales</taxon>
        <taxon>Sphingobacteriaceae</taxon>
        <taxon>Mucilaginibacter</taxon>
    </lineage>
</organism>
<dbReference type="EMBL" id="BAAAZC010000002">
    <property type="protein sequence ID" value="GAA3957310.1"/>
    <property type="molecule type" value="Genomic_DNA"/>
</dbReference>
<feature type="chain" id="PRO_5045596153" description="Lipocalin-like domain-containing protein" evidence="1">
    <location>
        <begin position="18"/>
        <end position="133"/>
    </location>
</feature>
<proteinExistence type="predicted"/>
<accession>A0ABP7NZY9</accession>
<feature type="signal peptide" evidence="1">
    <location>
        <begin position="1"/>
        <end position="17"/>
    </location>
</feature>